<dbReference type="EMBL" id="JH611156">
    <property type="protein sequence ID" value="EJP71873.1"/>
    <property type="molecule type" value="Genomic_DNA"/>
</dbReference>
<evidence type="ECO:0000313" key="15">
    <source>
        <dbReference type="Proteomes" id="UP000010305"/>
    </source>
</evidence>
<evidence type="ECO:0000313" key="14">
    <source>
        <dbReference type="EMBL" id="EJP71873.1"/>
    </source>
</evidence>
<evidence type="ECO:0000256" key="8">
    <source>
        <dbReference type="ARBA" id="ARBA00022989"/>
    </source>
</evidence>
<feature type="domain" description="Type II secretion system protein GspF" evidence="13">
    <location>
        <begin position="63"/>
        <end position="185"/>
    </location>
</feature>
<feature type="domain" description="Type II secretion system protein GspF" evidence="13">
    <location>
        <begin position="265"/>
        <end position="387"/>
    </location>
</feature>
<evidence type="ECO:0000256" key="2">
    <source>
        <dbReference type="ARBA" id="ARBA00004429"/>
    </source>
</evidence>
<evidence type="ECO:0000256" key="1">
    <source>
        <dbReference type="ARBA" id="ARBA00002684"/>
    </source>
</evidence>
<reference evidence="14 15" key="1">
    <citation type="journal article" date="2012" name="ISME J.">
        <title>Genomic insights to SAR86, an abundant and uncultivated marine bacterial lineage.</title>
        <authorList>
            <person name="Dupont C.L."/>
            <person name="Rusch D.B."/>
            <person name="Yooseph S."/>
            <person name="Lombardo M.J."/>
            <person name="Richter R.A."/>
            <person name="Valas R."/>
            <person name="Novotny M."/>
            <person name="Yee-Greenbaum J."/>
            <person name="Selengut J.D."/>
            <person name="Haft D.H."/>
            <person name="Halpern A.L."/>
            <person name="Lasken R.S."/>
            <person name="Nealson K."/>
            <person name="Friedman R."/>
            <person name="Venter J.C."/>
        </authorList>
    </citation>
    <scope>NUCLEOTIDE SEQUENCE [LARGE SCALE GENOMIC DNA]</scope>
</reference>
<comment type="subcellular location">
    <subcellularLocation>
        <location evidence="2 11">Cell inner membrane</location>
        <topology evidence="2 11">Multi-pass membrane protein</topology>
    </subcellularLocation>
</comment>
<dbReference type="InterPro" id="IPR018076">
    <property type="entry name" value="T2SS_GspF_dom"/>
</dbReference>
<evidence type="ECO:0000256" key="11">
    <source>
        <dbReference type="RuleBase" id="RU003923"/>
    </source>
</evidence>
<keyword evidence="8 12" id="KW-1133">Transmembrane helix</keyword>
<organism evidence="14 15">
    <name type="scientific">SAR86 cluster bacterium SAR86A</name>
    <dbReference type="NCBI Taxonomy" id="1123866"/>
    <lineage>
        <taxon>Bacteria</taxon>
        <taxon>Pseudomonadati</taxon>
        <taxon>Pseudomonadota</taxon>
        <taxon>Gammaproteobacteria</taxon>
        <taxon>SAR86 cluster</taxon>
    </lineage>
</organism>
<feature type="transmembrane region" description="Helical" evidence="12">
    <location>
        <begin position="162"/>
        <end position="184"/>
    </location>
</feature>
<feature type="transmembrane region" description="Helical" evidence="12">
    <location>
        <begin position="360"/>
        <end position="386"/>
    </location>
</feature>
<comment type="function">
    <text evidence="1">Component of the type II secretion system inner membrane complex required for the energy-dependent secretion of extracellular factors such as proteases and toxins from the periplasm.</text>
</comment>
<dbReference type="GO" id="GO:0009306">
    <property type="term" value="P:protein secretion"/>
    <property type="evidence" value="ECO:0007669"/>
    <property type="project" value="InterPro"/>
</dbReference>
<dbReference type="STRING" id="1123866.NT01SARS_0357"/>
<evidence type="ECO:0000256" key="9">
    <source>
        <dbReference type="ARBA" id="ARBA00023136"/>
    </source>
</evidence>
<evidence type="ECO:0000256" key="7">
    <source>
        <dbReference type="ARBA" id="ARBA00022692"/>
    </source>
</evidence>
<evidence type="ECO:0000256" key="5">
    <source>
        <dbReference type="ARBA" id="ARBA00022475"/>
    </source>
</evidence>
<sequence length="396" mass="43675">MPAYSYVALSNNGSKKKGIISAESEREARRLVKDLKLTPLKVIESKDLGKTLRIKNKDVVLMTRQLATLLEASTPLVESIEITANQTKNQNLVYVLYGLKEEIIQGRRLGIAMKKFPGVFSDTYISMVSAGDSSGNLDTVFTKLANYLEEGAAIRQKVISALTYPIILIGFSIIVIVSLLAFVLPNVVNQFIKAGADLPLITKILLGISNNIGIILIVSFIVCAGLYFLYLNIVKDLNKKISFDKKILSIPLIGNFILNSELERFSSTMELLISSGANLDIALDECSKIFNNKYLSSIVLKAKNDVVEGKDFIKSLQQESIFPDIFTQLISSGYKSGNLAGMFNKVSQFMKAEIETKRSVFLSLLEPIVIILMGGFIMLIVLAILIPIMQMNTLAI</sequence>
<gene>
    <name evidence="14" type="ORF">NT01SARS_0357</name>
</gene>
<dbReference type="HOGENOM" id="CLU_035032_2_1_6"/>
<keyword evidence="6" id="KW-0997">Cell inner membrane</keyword>
<keyword evidence="9 12" id="KW-0472">Membrane</keyword>
<evidence type="ECO:0000256" key="12">
    <source>
        <dbReference type="SAM" id="Phobius"/>
    </source>
</evidence>
<proteinExistence type="inferred from homology"/>
<dbReference type="PRINTS" id="PR00812">
    <property type="entry name" value="BCTERIALGSPF"/>
</dbReference>
<dbReference type="PROSITE" id="PS00874">
    <property type="entry name" value="T2SP_F"/>
    <property type="match status" value="1"/>
</dbReference>
<evidence type="ECO:0000259" key="13">
    <source>
        <dbReference type="Pfam" id="PF00482"/>
    </source>
</evidence>
<keyword evidence="5" id="KW-1003">Cell membrane</keyword>
<evidence type="ECO:0000256" key="6">
    <source>
        <dbReference type="ARBA" id="ARBA00022519"/>
    </source>
</evidence>
<keyword evidence="4 11" id="KW-0813">Transport</keyword>
<dbReference type="AlphaFoldDB" id="J5K7Z5"/>
<dbReference type="PANTHER" id="PTHR30012">
    <property type="entry name" value="GENERAL SECRETION PATHWAY PROTEIN"/>
    <property type="match status" value="1"/>
</dbReference>
<dbReference type="PANTHER" id="PTHR30012:SF0">
    <property type="entry name" value="TYPE II SECRETION SYSTEM PROTEIN F-RELATED"/>
    <property type="match status" value="1"/>
</dbReference>
<protein>
    <recommendedName>
        <fullName evidence="10">General secretion pathway protein F</fullName>
    </recommendedName>
</protein>
<dbReference type="InterPro" id="IPR042094">
    <property type="entry name" value="T2SS_GspF_sf"/>
</dbReference>
<feature type="transmembrane region" description="Helical" evidence="12">
    <location>
        <begin position="204"/>
        <end position="230"/>
    </location>
</feature>
<evidence type="ECO:0000256" key="10">
    <source>
        <dbReference type="ARBA" id="ARBA00030750"/>
    </source>
</evidence>
<dbReference type="InterPro" id="IPR001992">
    <property type="entry name" value="T2SS_GspF/T4SS_PilC_CS"/>
</dbReference>
<comment type="similarity">
    <text evidence="3 11">Belongs to the GSP F family.</text>
</comment>
<dbReference type="GO" id="GO:0005886">
    <property type="term" value="C:plasma membrane"/>
    <property type="evidence" value="ECO:0007669"/>
    <property type="project" value="UniProtKB-SubCell"/>
</dbReference>
<name>J5K7Z5_9GAMM</name>
<evidence type="ECO:0000256" key="3">
    <source>
        <dbReference type="ARBA" id="ARBA00005745"/>
    </source>
</evidence>
<dbReference type="Proteomes" id="UP000010305">
    <property type="component" value="Unassembled WGS sequence"/>
</dbReference>
<evidence type="ECO:0000256" key="4">
    <source>
        <dbReference type="ARBA" id="ARBA00022448"/>
    </source>
</evidence>
<dbReference type="Gene3D" id="1.20.81.30">
    <property type="entry name" value="Type II secretion system (T2SS), domain F"/>
    <property type="match status" value="2"/>
</dbReference>
<dbReference type="FunFam" id="1.20.81.30:FF:000001">
    <property type="entry name" value="Type II secretion system protein F"/>
    <property type="match status" value="1"/>
</dbReference>
<keyword evidence="7 11" id="KW-0812">Transmembrane</keyword>
<accession>J5K7Z5</accession>
<dbReference type="Pfam" id="PF00482">
    <property type="entry name" value="T2SSF"/>
    <property type="match status" value="2"/>
</dbReference>
<dbReference type="InterPro" id="IPR003004">
    <property type="entry name" value="GspF/PilC"/>
</dbReference>